<feature type="transmembrane region" description="Helical" evidence="15">
    <location>
        <begin position="1192"/>
        <end position="1214"/>
    </location>
</feature>
<dbReference type="SFLD" id="SFLDF00027">
    <property type="entry name" value="p-type_atpase"/>
    <property type="match status" value="1"/>
</dbReference>
<dbReference type="SUPFAM" id="SSF81665">
    <property type="entry name" value="Calcium ATPase, transmembrane domain M"/>
    <property type="match status" value="1"/>
</dbReference>
<dbReference type="SUPFAM" id="SSF81653">
    <property type="entry name" value="Calcium ATPase, transduction domain A"/>
    <property type="match status" value="1"/>
</dbReference>
<evidence type="ECO:0000256" key="9">
    <source>
        <dbReference type="ARBA" id="ARBA00022842"/>
    </source>
</evidence>
<keyword evidence="10" id="KW-1278">Translocase</keyword>
<dbReference type="PANTHER" id="PTHR43520:SF32">
    <property type="entry name" value="COPPER RESISTANCE P-TYPE ATPASE (EUROFUNG)"/>
    <property type="match status" value="1"/>
</dbReference>
<keyword evidence="7 15" id="KW-0547">Nucleotide-binding</keyword>
<keyword evidence="8 15" id="KW-0067">ATP-binding</keyword>
<dbReference type="PRINTS" id="PR00119">
    <property type="entry name" value="CATATPASE"/>
</dbReference>
<comment type="subcellular location">
    <subcellularLocation>
        <location evidence="1">Endomembrane system</location>
        <topology evidence="1">Multi-pass membrane protein</topology>
    </subcellularLocation>
    <subcellularLocation>
        <location evidence="15">Membrane</location>
    </subcellularLocation>
</comment>
<dbReference type="InterPro" id="IPR006121">
    <property type="entry name" value="HMA_dom"/>
</dbReference>
<dbReference type="STRING" id="569365.A0A0D1Z6S0"/>
<dbReference type="VEuPathDB" id="FungiDB:PV07_11539"/>
<dbReference type="NCBIfam" id="TIGR00003">
    <property type="entry name" value="copper ion binding protein"/>
    <property type="match status" value="1"/>
</dbReference>
<dbReference type="AlphaFoldDB" id="A0A0D1Z6S0"/>
<dbReference type="SUPFAM" id="SSF55008">
    <property type="entry name" value="HMA, heavy metal-associated domain"/>
    <property type="match status" value="3"/>
</dbReference>
<dbReference type="RefSeq" id="XP_016243547.1">
    <property type="nucleotide sequence ID" value="XM_016398985.1"/>
</dbReference>
<dbReference type="GO" id="GO:0016020">
    <property type="term" value="C:membrane"/>
    <property type="evidence" value="ECO:0007669"/>
    <property type="project" value="UniProtKB-SubCell"/>
</dbReference>
<dbReference type="PROSITE" id="PS01229">
    <property type="entry name" value="COF_2"/>
    <property type="match status" value="1"/>
</dbReference>
<evidence type="ECO:0000256" key="1">
    <source>
        <dbReference type="ARBA" id="ARBA00004127"/>
    </source>
</evidence>
<feature type="domain" description="HMA" evidence="17">
    <location>
        <begin position="3"/>
        <end position="68"/>
    </location>
</feature>
<dbReference type="Proteomes" id="UP000054466">
    <property type="component" value="Unassembled WGS sequence"/>
</dbReference>
<sequence>MAYTSTFLVSNIHCPSCVSYVQDTLRGIPGIQSIQVSLIDQVIRVKHAQDSTREVIVGELIKAAFEVQHVTTIRPDGVQSHDSDVSPTPANARLSRSRWLMSRAQRKHIENCKACQREKGHTSRPKLSWSSLMRLRRRQALPRQTPTDEEAAVSGDTLAEDKLSNKDVDGAGKESASSHYVATVSIGGMTCASCTSAITKGLDNLDFVDSTNVNLMTNNARVVYQGPKSNSDKLVEAIEDLGYEAIVDDIRASEGGDEDHKVTLSIEGMTCGSCVGTITRGLEELPFIQDVSIDLVGNRGLVTFRGKQHLEAILEKIDDLGYDATVVKLESTAKSTQAPQEERTVQLRIDGMYCEHCPENVRTAIQSALSTVSGSMYTITQLPTLKDPIITITYRPSHQLTVRSFIAAIDASHDALKASVYHPPTLEERSRRLQRKEMKHILWRLLFTGIVAIPTFIIGVVYMSLVPESNPTRQWWEQPILAGQAMRIEWALFFMTTPVMCFGTDLFHVRAYKEIKAMWRPNSKIPLLRRFYRFGSMNLLISAGAAVAYFSSLAVLIMDATTDSTDMRHHRASDTYFDTVTFLTFFILIGRFLEAYSKTKTGDAVAMLSNLRPSTAVLVKDDGNGKASSSTETIPVDQLETGDLVQIPHGTSPPTDGVIENQGTFLFDESSLTGESKPVTKTYGDEVFTGSVNVSDPVRIRVTGVGGTSMLDRIVGVVREGQAKRAPIERIADVLTGYFVPVITLIAITTWVIWMGLGLSGTLPQAWLDVSRGGWPFWSLEFAIAVFVVACPCGIGLAAPTALFVGGGLAAKHGILVQGGGEAFQEASKLDTIVFDKTGTLTEGQMRVTDFELIQSSEGSDTTLNDSIIIASSRMLEDSSTHPIAKAIASYCMENSTDVSIEQEEIKEVPGQGMTGRFLVKGDSSTSRYEIALGNERLLQSICPTEGPELGTSANKDEAAVTVKGEDFYLSPILRRHQSLGHSTAIFAFRKVPENAEKAKSLSSYRALAVFAIADPIRSEAPQVLESIRRAGLDIHMCTGDNQTTALAIASQLGIPASNVRAGVLPQDKASYIRELQGLSSGKPSGPHGSRKVIAFVGDGTNDTPALSAADVSIALSSGSDVAMTTSSFILLNSDLKTILSLVRLAKRVFLRVKLNFAWAAVYNLCLVPVAAGVFFPIGANEHHAGWRLNPVWASMAMAASSVSVVMSSLALRLPELEIKRWRRKR</sequence>
<dbReference type="GO" id="GO:0005524">
    <property type="term" value="F:ATP binding"/>
    <property type="evidence" value="ECO:0007669"/>
    <property type="project" value="UniProtKB-UniRule"/>
</dbReference>
<feature type="domain" description="HMA" evidence="17">
    <location>
        <begin position="260"/>
        <end position="325"/>
    </location>
</feature>
<name>A0A0D1Z6S0_9EURO</name>
<dbReference type="InterPro" id="IPR023299">
    <property type="entry name" value="ATPase_P-typ_cyto_dom_N"/>
</dbReference>
<dbReference type="FunFam" id="3.30.70.100:FF:000001">
    <property type="entry name" value="ATPase copper transporting beta"/>
    <property type="match status" value="2"/>
</dbReference>
<feature type="transmembrane region" description="Helical" evidence="15">
    <location>
        <begin position="1157"/>
        <end position="1180"/>
    </location>
</feature>
<dbReference type="GO" id="GO:0005507">
    <property type="term" value="F:copper ion binding"/>
    <property type="evidence" value="ECO:0007669"/>
    <property type="project" value="InterPro"/>
</dbReference>
<dbReference type="InterPro" id="IPR044492">
    <property type="entry name" value="P_typ_ATPase_HD_dom"/>
</dbReference>
<feature type="transmembrane region" description="Helical" evidence="15">
    <location>
        <begin position="490"/>
        <end position="510"/>
    </location>
</feature>
<feature type="domain" description="HMA" evidence="17">
    <location>
        <begin position="180"/>
        <end position="246"/>
    </location>
</feature>
<dbReference type="GeneID" id="27350733"/>
<reference evidence="18 19" key="1">
    <citation type="submission" date="2015-01" db="EMBL/GenBank/DDBJ databases">
        <title>The Genome Sequence of Cladophialophora immunda CBS83496.</title>
        <authorList>
            <consortium name="The Broad Institute Genomics Platform"/>
            <person name="Cuomo C."/>
            <person name="de Hoog S."/>
            <person name="Gorbushina A."/>
            <person name="Stielow B."/>
            <person name="Teixiera M."/>
            <person name="Abouelleil A."/>
            <person name="Chapman S.B."/>
            <person name="Priest M."/>
            <person name="Young S.K."/>
            <person name="Wortman J."/>
            <person name="Nusbaum C."/>
            <person name="Birren B."/>
        </authorList>
    </citation>
    <scope>NUCLEOTIDE SEQUENCE [LARGE SCALE GENOMIC DNA]</scope>
    <source>
        <strain evidence="18 19">CBS 83496</strain>
    </source>
</reference>
<evidence type="ECO:0000256" key="6">
    <source>
        <dbReference type="ARBA" id="ARBA00022737"/>
    </source>
</evidence>
<dbReference type="InterPro" id="IPR008250">
    <property type="entry name" value="ATPase_P-typ_transduc_dom_A_sf"/>
</dbReference>
<protein>
    <recommendedName>
        <fullName evidence="17">HMA domain-containing protein</fullName>
    </recommendedName>
</protein>
<dbReference type="InterPro" id="IPR006122">
    <property type="entry name" value="HMA_Cu_ion-bd"/>
</dbReference>
<proteinExistence type="inferred from homology"/>
<dbReference type="PANTHER" id="PTHR43520">
    <property type="entry name" value="ATP7, ISOFORM B"/>
    <property type="match status" value="1"/>
</dbReference>
<dbReference type="SUPFAM" id="SSF81660">
    <property type="entry name" value="Metal cation-transporting ATPase, ATP-binding domain N"/>
    <property type="match status" value="1"/>
</dbReference>
<evidence type="ECO:0000313" key="18">
    <source>
        <dbReference type="EMBL" id="KIW23331.1"/>
    </source>
</evidence>
<evidence type="ECO:0000256" key="3">
    <source>
        <dbReference type="ARBA" id="ARBA00022448"/>
    </source>
</evidence>
<feature type="region of interest" description="Disordered" evidence="16">
    <location>
        <begin position="138"/>
        <end position="174"/>
    </location>
</feature>
<dbReference type="GO" id="GO:0055070">
    <property type="term" value="P:copper ion homeostasis"/>
    <property type="evidence" value="ECO:0007669"/>
    <property type="project" value="TreeGrafter"/>
</dbReference>
<evidence type="ECO:0000256" key="16">
    <source>
        <dbReference type="SAM" id="MobiDB-lite"/>
    </source>
</evidence>
<dbReference type="Gene3D" id="3.30.70.100">
    <property type="match status" value="4"/>
</dbReference>
<dbReference type="InterPro" id="IPR036163">
    <property type="entry name" value="HMA_dom_sf"/>
</dbReference>
<evidence type="ECO:0000256" key="15">
    <source>
        <dbReference type="RuleBase" id="RU362081"/>
    </source>
</evidence>
<dbReference type="OrthoDB" id="432719at2759"/>
<keyword evidence="13" id="KW-0406">Ion transport</keyword>
<dbReference type="Pfam" id="PF00122">
    <property type="entry name" value="E1-E2_ATPase"/>
    <property type="match status" value="1"/>
</dbReference>
<dbReference type="SFLD" id="SFLDG00002">
    <property type="entry name" value="C1.7:_P-type_atpase_like"/>
    <property type="match status" value="1"/>
</dbReference>
<keyword evidence="12" id="KW-0186">Copper</keyword>
<organism evidence="18 19">
    <name type="scientific">Cladophialophora immunda</name>
    <dbReference type="NCBI Taxonomy" id="569365"/>
    <lineage>
        <taxon>Eukaryota</taxon>
        <taxon>Fungi</taxon>
        <taxon>Dikarya</taxon>
        <taxon>Ascomycota</taxon>
        <taxon>Pezizomycotina</taxon>
        <taxon>Eurotiomycetes</taxon>
        <taxon>Chaetothyriomycetidae</taxon>
        <taxon>Chaetothyriales</taxon>
        <taxon>Herpotrichiellaceae</taxon>
        <taxon>Cladophialophora</taxon>
    </lineage>
</organism>
<dbReference type="Gene3D" id="3.40.50.1000">
    <property type="entry name" value="HAD superfamily/HAD-like"/>
    <property type="match status" value="1"/>
</dbReference>
<dbReference type="InterPro" id="IPR018303">
    <property type="entry name" value="ATPase_P-typ_P_site"/>
</dbReference>
<comment type="similarity">
    <text evidence="2 15">Belongs to the cation transport ATPase (P-type) (TC 3.A.3) family. Type IB subfamily.</text>
</comment>
<keyword evidence="19" id="KW-1185">Reference proteome</keyword>
<keyword evidence="3" id="KW-0813">Transport</keyword>
<evidence type="ECO:0000256" key="13">
    <source>
        <dbReference type="ARBA" id="ARBA00023065"/>
    </source>
</evidence>
<dbReference type="SFLD" id="SFLDS00003">
    <property type="entry name" value="Haloacid_Dehalogenase"/>
    <property type="match status" value="1"/>
</dbReference>
<accession>A0A0D1Z6S0</accession>
<dbReference type="Pfam" id="PF00702">
    <property type="entry name" value="Hydrolase"/>
    <property type="match status" value="1"/>
</dbReference>
<dbReference type="FunFam" id="2.70.150.10:FF:000068">
    <property type="entry name" value="Copper resistance-associated P-type ATPase"/>
    <property type="match status" value="1"/>
</dbReference>
<dbReference type="PRINTS" id="PR00942">
    <property type="entry name" value="CUATPASEI"/>
</dbReference>
<dbReference type="InterPro" id="IPR001757">
    <property type="entry name" value="P_typ_ATPase"/>
</dbReference>
<evidence type="ECO:0000313" key="19">
    <source>
        <dbReference type="Proteomes" id="UP000054466"/>
    </source>
</evidence>
<dbReference type="InterPro" id="IPR036412">
    <property type="entry name" value="HAD-like_sf"/>
</dbReference>
<keyword evidence="5 15" id="KW-0479">Metal-binding</keyword>
<dbReference type="PROSITE" id="PS00154">
    <property type="entry name" value="ATPASE_E1_E2"/>
    <property type="match status" value="1"/>
</dbReference>
<dbReference type="PROSITE" id="PS50846">
    <property type="entry name" value="HMA_2"/>
    <property type="match status" value="3"/>
</dbReference>
<gene>
    <name evidence="18" type="ORF">PV07_11539</name>
</gene>
<dbReference type="PROSITE" id="PS01047">
    <property type="entry name" value="HMA_1"/>
    <property type="match status" value="3"/>
</dbReference>
<evidence type="ECO:0000256" key="2">
    <source>
        <dbReference type="ARBA" id="ARBA00006024"/>
    </source>
</evidence>
<dbReference type="InterPro" id="IPR017969">
    <property type="entry name" value="Heavy-metal-associated_CS"/>
</dbReference>
<evidence type="ECO:0000256" key="12">
    <source>
        <dbReference type="ARBA" id="ARBA00023008"/>
    </source>
</evidence>
<dbReference type="GO" id="GO:0043682">
    <property type="term" value="F:P-type divalent copper transporter activity"/>
    <property type="evidence" value="ECO:0007669"/>
    <property type="project" value="TreeGrafter"/>
</dbReference>
<dbReference type="CDD" id="cd00371">
    <property type="entry name" value="HMA"/>
    <property type="match status" value="3"/>
</dbReference>
<dbReference type="HOGENOM" id="CLU_001771_0_2_1"/>
<feature type="transmembrane region" description="Helical" evidence="15">
    <location>
        <begin position="576"/>
        <end position="593"/>
    </location>
</feature>
<keyword evidence="14 15" id="KW-0472">Membrane</keyword>
<dbReference type="InterPro" id="IPR023298">
    <property type="entry name" value="ATPase_P-typ_TM_dom_sf"/>
</dbReference>
<keyword evidence="9" id="KW-0460">Magnesium</keyword>
<evidence type="ECO:0000256" key="8">
    <source>
        <dbReference type="ARBA" id="ARBA00022840"/>
    </source>
</evidence>
<keyword evidence="4 15" id="KW-0812">Transmembrane</keyword>
<evidence type="ECO:0000256" key="7">
    <source>
        <dbReference type="ARBA" id="ARBA00022741"/>
    </source>
</evidence>
<feature type="transmembrane region" description="Helical" evidence="15">
    <location>
        <begin position="734"/>
        <end position="757"/>
    </location>
</feature>
<dbReference type="GO" id="GO:0016887">
    <property type="term" value="F:ATP hydrolysis activity"/>
    <property type="evidence" value="ECO:0007669"/>
    <property type="project" value="InterPro"/>
</dbReference>
<keyword evidence="6" id="KW-0677">Repeat</keyword>
<evidence type="ECO:0000256" key="4">
    <source>
        <dbReference type="ARBA" id="ARBA00022692"/>
    </source>
</evidence>
<keyword evidence="11 15" id="KW-1133">Transmembrane helix</keyword>
<dbReference type="InterPro" id="IPR027256">
    <property type="entry name" value="P-typ_ATPase_IB"/>
</dbReference>
<feature type="transmembrane region" description="Helical" evidence="15">
    <location>
        <begin position="777"/>
        <end position="805"/>
    </location>
</feature>
<evidence type="ECO:0000256" key="11">
    <source>
        <dbReference type="ARBA" id="ARBA00022989"/>
    </source>
</evidence>
<dbReference type="Gene3D" id="3.40.1110.10">
    <property type="entry name" value="Calcium-transporting ATPase, cytoplasmic domain N"/>
    <property type="match status" value="1"/>
</dbReference>
<evidence type="ECO:0000256" key="10">
    <source>
        <dbReference type="ARBA" id="ARBA00022967"/>
    </source>
</evidence>
<evidence type="ECO:0000256" key="5">
    <source>
        <dbReference type="ARBA" id="ARBA00022723"/>
    </source>
</evidence>
<dbReference type="NCBIfam" id="TIGR01525">
    <property type="entry name" value="ATPase-IB_hvy"/>
    <property type="match status" value="1"/>
</dbReference>
<dbReference type="Pfam" id="PF00403">
    <property type="entry name" value="HMA"/>
    <property type="match status" value="3"/>
</dbReference>
<dbReference type="InterPro" id="IPR023214">
    <property type="entry name" value="HAD_sf"/>
</dbReference>
<evidence type="ECO:0000256" key="14">
    <source>
        <dbReference type="ARBA" id="ARBA00023136"/>
    </source>
</evidence>
<feature type="compositionally biased region" description="Basic and acidic residues" evidence="16">
    <location>
        <begin position="159"/>
        <end position="172"/>
    </location>
</feature>
<dbReference type="EMBL" id="KN847046">
    <property type="protein sequence ID" value="KIW23331.1"/>
    <property type="molecule type" value="Genomic_DNA"/>
</dbReference>
<dbReference type="InterPro" id="IPR059000">
    <property type="entry name" value="ATPase_P-type_domA"/>
</dbReference>
<dbReference type="NCBIfam" id="TIGR01494">
    <property type="entry name" value="ATPase_P-type"/>
    <property type="match status" value="2"/>
</dbReference>
<evidence type="ECO:0000259" key="17">
    <source>
        <dbReference type="PROSITE" id="PS50846"/>
    </source>
</evidence>
<dbReference type="SUPFAM" id="SSF56784">
    <property type="entry name" value="HAD-like"/>
    <property type="match status" value="1"/>
</dbReference>
<feature type="transmembrane region" description="Helical" evidence="15">
    <location>
        <begin position="531"/>
        <end position="556"/>
    </location>
</feature>
<dbReference type="Gene3D" id="2.70.150.10">
    <property type="entry name" value="Calcium-transporting ATPase, cytoplasmic transduction domain A"/>
    <property type="match status" value="1"/>
</dbReference>
<feature type="transmembrane region" description="Helical" evidence="15">
    <location>
        <begin position="441"/>
        <end position="465"/>
    </location>
</feature>